<feature type="transmembrane region" description="Helical" evidence="10">
    <location>
        <begin position="378"/>
        <end position="401"/>
    </location>
</feature>
<feature type="transmembrane region" description="Helical" evidence="10">
    <location>
        <begin position="413"/>
        <end position="433"/>
    </location>
</feature>
<dbReference type="FunFam" id="1.20.1250.20:FF:000122">
    <property type="entry name" value="D-xylose transporter XylE"/>
    <property type="match status" value="1"/>
</dbReference>
<proteinExistence type="inferred from homology"/>
<evidence type="ECO:0000259" key="11">
    <source>
        <dbReference type="PROSITE" id="PS50850"/>
    </source>
</evidence>
<gene>
    <name evidence="12" type="ORF">SAMN05444354_105166</name>
</gene>
<feature type="transmembrane region" description="Helical" evidence="10">
    <location>
        <begin position="267"/>
        <end position="294"/>
    </location>
</feature>
<feature type="domain" description="Major facilitator superfamily (MFS) profile" evidence="11">
    <location>
        <begin position="27"/>
        <end position="467"/>
    </location>
</feature>
<dbReference type="InterPro" id="IPR050820">
    <property type="entry name" value="MFS_Sugar_Transporter"/>
</dbReference>
<evidence type="ECO:0000256" key="2">
    <source>
        <dbReference type="ARBA" id="ARBA00010992"/>
    </source>
</evidence>
<evidence type="ECO:0000256" key="4">
    <source>
        <dbReference type="ARBA" id="ARBA00022475"/>
    </source>
</evidence>
<dbReference type="InterPro" id="IPR005829">
    <property type="entry name" value="Sugar_transporter_CS"/>
</dbReference>
<evidence type="ECO:0000256" key="5">
    <source>
        <dbReference type="ARBA" id="ARBA00022597"/>
    </source>
</evidence>
<evidence type="ECO:0000256" key="7">
    <source>
        <dbReference type="ARBA" id="ARBA00022989"/>
    </source>
</evidence>
<dbReference type="CDD" id="cd17359">
    <property type="entry name" value="MFS_XylE_like"/>
    <property type="match status" value="1"/>
</dbReference>
<evidence type="ECO:0000256" key="9">
    <source>
        <dbReference type="RuleBase" id="RU003346"/>
    </source>
</evidence>
<dbReference type="InterPro" id="IPR003663">
    <property type="entry name" value="Sugar/inositol_transpt"/>
</dbReference>
<feature type="transmembrane region" description="Helical" evidence="10">
    <location>
        <begin position="94"/>
        <end position="115"/>
    </location>
</feature>
<keyword evidence="7 10" id="KW-1133">Transmembrane helix</keyword>
<feature type="transmembrane region" description="Helical" evidence="10">
    <location>
        <begin position="21"/>
        <end position="40"/>
    </location>
</feature>
<dbReference type="RefSeq" id="WP_075006497.1">
    <property type="nucleotide sequence ID" value="NZ_FOAP01000005.1"/>
</dbReference>
<dbReference type="PROSITE" id="PS00217">
    <property type="entry name" value="SUGAR_TRANSPORT_2"/>
    <property type="match status" value="1"/>
</dbReference>
<dbReference type="PANTHER" id="PTHR48023">
    <property type="entry name" value="D-XYLOSE-PROTON SYMPORTER-LIKE 2"/>
    <property type="match status" value="1"/>
</dbReference>
<dbReference type="Proteomes" id="UP000182719">
    <property type="component" value="Unassembled WGS sequence"/>
</dbReference>
<feature type="transmembrane region" description="Helical" evidence="10">
    <location>
        <begin position="445"/>
        <end position="463"/>
    </location>
</feature>
<dbReference type="SUPFAM" id="SSF103473">
    <property type="entry name" value="MFS general substrate transporter"/>
    <property type="match status" value="1"/>
</dbReference>
<dbReference type="PROSITE" id="PS00216">
    <property type="entry name" value="SUGAR_TRANSPORT_1"/>
    <property type="match status" value="1"/>
</dbReference>
<accession>A0A1H7P539</accession>
<evidence type="ECO:0000256" key="1">
    <source>
        <dbReference type="ARBA" id="ARBA00004651"/>
    </source>
</evidence>
<feature type="transmembrane region" description="Helical" evidence="10">
    <location>
        <begin position="309"/>
        <end position="331"/>
    </location>
</feature>
<keyword evidence="13" id="KW-1185">Reference proteome</keyword>
<evidence type="ECO:0000313" key="13">
    <source>
        <dbReference type="Proteomes" id="UP000182719"/>
    </source>
</evidence>
<feature type="transmembrane region" description="Helical" evidence="10">
    <location>
        <begin position="338"/>
        <end position="358"/>
    </location>
</feature>
<dbReference type="NCBIfam" id="TIGR00879">
    <property type="entry name" value="SP"/>
    <property type="match status" value="1"/>
</dbReference>
<dbReference type="GO" id="GO:0005886">
    <property type="term" value="C:plasma membrane"/>
    <property type="evidence" value="ECO:0007669"/>
    <property type="project" value="UniProtKB-SubCell"/>
</dbReference>
<keyword evidence="4" id="KW-1003">Cell membrane</keyword>
<feature type="transmembrane region" description="Helical" evidence="10">
    <location>
        <begin position="193"/>
        <end position="212"/>
    </location>
</feature>
<keyword evidence="3 9" id="KW-0813">Transport</keyword>
<comment type="subcellular location">
    <subcellularLocation>
        <location evidence="1">Cell membrane</location>
        <topology evidence="1">Multi-pass membrane protein</topology>
    </subcellularLocation>
</comment>
<sequence>MAHITDIRTGGASALPPQVSTAKISLVAAVAALGGFLFGFDTSVINGAVGALQTTFAASPWATGLAVSSALVGSAVGAFFAGSMADRIGRARTMGVASILFVISALGSGLCFTLWDLSAWRLLGGVAIGVASVVAPAYIAEIAPAHLRGRLGALQQLAIVIGIFAALLGDYALATRAGSATEPLWFGVAAWRWMFWSALPAAALYGIGALFIPESPRYLVARGNETQALAVLRGLVGDSAPSKVVEIRRSLSTESVPRFRDLRGPRFGLLPIVWVGILLAMLQQFVGINVIFYYSSVLWQAVGFSEKDSLAITVITSFTNIVTTVIAIACVDRFGRKPLLIAGSLGMALTLGGLAYLFGTAGMDAQGNPVLQGTRGMLALICANAYVFSFGFSWGPVVWVLLGEMFPNRIRALALSIAAAAQWVANFAVSATFPSLKGVGLGWAYGLYTTAAVLSLFFAWRYIRETKGKELEQM</sequence>
<dbReference type="GO" id="GO:0022857">
    <property type="term" value="F:transmembrane transporter activity"/>
    <property type="evidence" value="ECO:0007669"/>
    <property type="project" value="InterPro"/>
</dbReference>
<dbReference type="EMBL" id="FOAP01000005">
    <property type="protein sequence ID" value="SEL30385.1"/>
    <property type="molecule type" value="Genomic_DNA"/>
</dbReference>
<dbReference type="PROSITE" id="PS50850">
    <property type="entry name" value="MFS"/>
    <property type="match status" value="1"/>
</dbReference>
<comment type="similarity">
    <text evidence="2 9">Belongs to the major facilitator superfamily. Sugar transporter (TC 2.A.1.1) family.</text>
</comment>
<dbReference type="InterPro" id="IPR047984">
    <property type="entry name" value="XylE-like"/>
</dbReference>
<dbReference type="InterPro" id="IPR020846">
    <property type="entry name" value="MFS_dom"/>
</dbReference>
<dbReference type="Pfam" id="PF00083">
    <property type="entry name" value="Sugar_tr"/>
    <property type="match status" value="1"/>
</dbReference>
<evidence type="ECO:0000313" key="12">
    <source>
        <dbReference type="EMBL" id="SEL30385.1"/>
    </source>
</evidence>
<evidence type="ECO:0000256" key="10">
    <source>
        <dbReference type="SAM" id="Phobius"/>
    </source>
</evidence>
<dbReference type="PANTHER" id="PTHR48023:SF4">
    <property type="entry name" value="D-XYLOSE-PROTON SYMPORTER-LIKE 2"/>
    <property type="match status" value="1"/>
</dbReference>
<evidence type="ECO:0000256" key="8">
    <source>
        <dbReference type="ARBA" id="ARBA00023136"/>
    </source>
</evidence>
<reference evidence="13" key="1">
    <citation type="submission" date="2016-10" db="EMBL/GenBank/DDBJ databases">
        <authorList>
            <person name="Varghese N."/>
            <person name="Submissions S."/>
        </authorList>
    </citation>
    <scope>NUCLEOTIDE SEQUENCE [LARGE SCALE GENOMIC DNA]</scope>
    <source>
        <strain evidence="13">DSM 17044</strain>
    </source>
</reference>
<name>A0A1H7P539_STIAU</name>
<dbReference type="OrthoDB" id="5368493at2"/>
<dbReference type="InterPro" id="IPR036259">
    <property type="entry name" value="MFS_trans_sf"/>
</dbReference>
<feature type="transmembrane region" description="Helical" evidence="10">
    <location>
        <begin position="121"/>
        <end position="139"/>
    </location>
</feature>
<dbReference type="PRINTS" id="PR00171">
    <property type="entry name" value="SUGRTRNSPORT"/>
</dbReference>
<keyword evidence="6 10" id="KW-0812">Transmembrane</keyword>
<dbReference type="AlphaFoldDB" id="A0A1H7P539"/>
<evidence type="ECO:0000256" key="3">
    <source>
        <dbReference type="ARBA" id="ARBA00022448"/>
    </source>
</evidence>
<feature type="transmembrane region" description="Helical" evidence="10">
    <location>
        <begin position="60"/>
        <end position="82"/>
    </location>
</feature>
<dbReference type="Gene3D" id="1.20.1250.20">
    <property type="entry name" value="MFS general substrate transporter like domains"/>
    <property type="match status" value="2"/>
</dbReference>
<feature type="transmembrane region" description="Helical" evidence="10">
    <location>
        <begin position="151"/>
        <end position="173"/>
    </location>
</feature>
<keyword evidence="8 10" id="KW-0472">Membrane</keyword>
<keyword evidence="5" id="KW-0762">Sugar transport</keyword>
<organism evidence="12 13">
    <name type="scientific">Stigmatella aurantiaca</name>
    <dbReference type="NCBI Taxonomy" id="41"/>
    <lineage>
        <taxon>Bacteria</taxon>
        <taxon>Pseudomonadati</taxon>
        <taxon>Myxococcota</taxon>
        <taxon>Myxococcia</taxon>
        <taxon>Myxococcales</taxon>
        <taxon>Cystobacterineae</taxon>
        <taxon>Archangiaceae</taxon>
        <taxon>Stigmatella</taxon>
    </lineage>
</organism>
<protein>
    <submittedName>
        <fullName evidence="12">MFS transporter, sugar porter (SP) family</fullName>
    </submittedName>
</protein>
<dbReference type="InterPro" id="IPR005828">
    <property type="entry name" value="MFS_sugar_transport-like"/>
</dbReference>
<evidence type="ECO:0000256" key="6">
    <source>
        <dbReference type="ARBA" id="ARBA00022692"/>
    </source>
</evidence>